<dbReference type="InterPro" id="IPR027417">
    <property type="entry name" value="P-loop_NTPase"/>
</dbReference>
<evidence type="ECO:0000256" key="4">
    <source>
        <dbReference type="ARBA" id="ARBA00022741"/>
    </source>
</evidence>
<sequence>MLTDLSISNFILIDHLQVSFTSGFTTITGETGAGKSIFVGALSMLLGKRGDSSLIRNGAEKCIIEASFSQLPKRLNELLDTLDLPTDSSECILRREITASGRSRAFVNDTPTSLANLSQVALQLIDIHSQHRNLLLSDGNFQLTAIDRLLPPDNPLQSYKEAYSAYLKAKQTRDEIAERIRQAAENYDYDSFRFSELDNAHLIEGEEISLHDELDALEHAEEIKQGLLEACRLLQEDEDNIISRIASVEQTLGGIRNFSSDINEYVERISRARIDLADIAGDLIRIADDSYSDPDRLTVASERYDLLNRLMSKYHTEDTASLISLRNELASRISLYESGDLDLKQAEKSLSEAHARLLSVAKELHEFRLRAAKVMASSLSDMLHDLEMPHATVKIEVTEMTTPTPDGIDSVTLLFSANRTLPPQPVGEIASGGEISRLMLALKALLAEHESLPTILFDEVDTGVSGRTADKMGQLLLRMGHVMQVIAITHLPQIAARSVTQMMIYKKEDPLPQTILKTLSTEEREQEIARLLSGHEITPAALKAAQALLNHND</sequence>
<evidence type="ECO:0000313" key="12">
    <source>
        <dbReference type="Proteomes" id="UP001628220"/>
    </source>
</evidence>
<keyword evidence="5 9" id="KW-0227">DNA damage</keyword>
<dbReference type="CDD" id="cd03241">
    <property type="entry name" value="ABC_RecN"/>
    <property type="match status" value="1"/>
</dbReference>
<keyword evidence="7 9" id="KW-0234">DNA repair</keyword>
<evidence type="ECO:0000256" key="8">
    <source>
        <dbReference type="ARBA" id="ARBA00033408"/>
    </source>
</evidence>
<dbReference type="PANTHER" id="PTHR11059">
    <property type="entry name" value="DNA REPAIR PROTEIN RECN"/>
    <property type="match status" value="1"/>
</dbReference>
<comment type="similarity">
    <text evidence="2 9">Belongs to the RecN family.</text>
</comment>
<organism evidence="11 12">
    <name type="scientific">Porphyromonas miyakawae</name>
    <dbReference type="NCBI Taxonomy" id="3137470"/>
    <lineage>
        <taxon>Bacteria</taxon>
        <taxon>Pseudomonadati</taxon>
        <taxon>Bacteroidota</taxon>
        <taxon>Bacteroidia</taxon>
        <taxon>Bacteroidales</taxon>
        <taxon>Porphyromonadaceae</taxon>
        <taxon>Porphyromonas</taxon>
    </lineage>
</organism>
<evidence type="ECO:0000256" key="1">
    <source>
        <dbReference type="ARBA" id="ARBA00003618"/>
    </source>
</evidence>
<evidence type="ECO:0000256" key="3">
    <source>
        <dbReference type="ARBA" id="ARBA00021315"/>
    </source>
</evidence>
<dbReference type="EMBL" id="BAAFSF010000001">
    <property type="protein sequence ID" value="GAB1251544.1"/>
    <property type="molecule type" value="Genomic_DNA"/>
</dbReference>
<dbReference type="Gene3D" id="3.40.50.300">
    <property type="entry name" value="P-loop containing nucleotide triphosphate hydrolases"/>
    <property type="match status" value="2"/>
</dbReference>
<comment type="function">
    <text evidence="1 9">May be involved in recombinational repair of damaged DNA.</text>
</comment>
<keyword evidence="4" id="KW-0547">Nucleotide-binding</keyword>
<evidence type="ECO:0000256" key="2">
    <source>
        <dbReference type="ARBA" id="ARBA00009441"/>
    </source>
</evidence>
<gene>
    <name evidence="11" type="primary">recN</name>
    <name evidence="11" type="ORF">Tsumi_06480</name>
</gene>
<feature type="domain" description="RecF/RecN/SMC N-terminal" evidence="10">
    <location>
        <begin position="2"/>
        <end position="508"/>
    </location>
</feature>
<dbReference type="Proteomes" id="UP001628220">
    <property type="component" value="Unassembled WGS sequence"/>
</dbReference>
<comment type="caution">
    <text evidence="11">The sequence shown here is derived from an EMBL/GenBank/DDBJ whole genome shotgun (WGS) entry which is preliminary data.</text>
</comment>
<dbReference type="SUPFAM" id="SSF52540">
    <property type="entry name" value="P-loop containing nucleoside triphosphate hydrolases"/>
    <property type="match status" value="1"/>
</dbReference>
<proteinExistence type="inferred from homology"/>
<evidence type="ECO:0000256" key="7">
    <source>
        <dbReference type="ARBA" id="ARBA00023204"/>
    </source>
</evidence>
<dbReference type="PIRSF" id="PIRSF003128">
    <property type="entry name" value="RecN"/>
    <property type="match status" value="1"/>
</dbReference>
<accession>A0ABQ0E1F2</accession>
<dbReference type="PANTHER" id="PTHR11059:SF0">
    <property type="entry name" value="DNA REPAIR PROTEIN RECN"/>
    <property type="match status" value="1"/>
</dbReference>
<reference evidence="11 12" key="1">
    <citation type="journal article" date="2025" name="Int. J. Syst. Evol. Microbiol.">
        <title>Desulfovibrio falkowii sp. nov., Porphyromonas miyakawae sp. nov., Mediterraneibacter flintii sp. nov. and Owariibacterium komagatae gen. nov., sp. nov., isolated from human faeces.</title>
        <authorList>
            <person name="Hamaguchi T."/>
            <person name="Ohara M."/>
            <person name="Hisatomi A."/>
            <person name="Sekiguchi K."/>
            <person name="Takeda J.I."/>
            <person name="Ueyama J."/>
            <person name="Ito M."/>
            <person name="Nishiwaki H."/>
            <person name="Ogi T."/>
            <person name="Hirayama M."/>
            <person name="Ohkuma M."/>
            <person name="Sakamoto M."/>
            <person name="Ohno K."/>
        </authorList>
    </citation>
    <scope>NUCLEOTIDE SEQUENCE [LARGE SCALE GENOMIC DNA]</scope>
    <source>
        <strain evidence="11 12">13CB11C</strain>
    </source>
</reference>
<evidence type="ECO:0000256" key="5">
    <source>
        <dbReference type="ARBA" id="ARBA00022763"/>
    </source>
</evidence>
<evidence type="ECO:0000256" key="9">
    <source>
        <dbReference type="PIRNR" id="PIRNR003128"/>
    </source>
</evidence>
<dbReference type="Pfam" id="PF02463">
    <property type="entry name" value="SMC_N"/>
    <property type="match status" value="1"/>
</dbReference>
<keyword evidence="12" id="KW-1185">Reference proteome</keyword>
<evidence type="ECO:0000259" key="10">
    <source>
        <dbReference type="Pfam" id="PF02463"/>
    </source>
</evidence>
<name>A0ABQ0E1F2_9PORP</name>
<evidence type="ECO:0000313" key="11">
    <source>
        <dbReference type="EMBL" id="GAB1251544.1"/>
    </source>
</evidence>
<dbReference type="InterPro" id="IPR003395">
    <property type="entry name" value="RecF/RecN/SMC_N"/>
</dbReference>
<dbReference type="InterPro" id="IPR004604">
    <property type="entry name" value="DNA_recomb/repair_RecN"/>
</dbReference>
<keyword evidence="6" id="KW-0067">ATP-binding</keyword>
<evidence type="ECO:0000256" key="6">
    <source>
        <dbReference type="ARBA" id="ARBA00022840"/>
    </source>
</evidence>
<dbReference type="NCBIfam" id="TIGR00634">
    <property type="entry name" value="recN"/>
    <property type="match status" value="1"/>
</dbReference>
<dbReference type="RefSeq" id="WP_411915350.1">
    <property type="nucleotide sequence ID" value="NZ_BAAFSF010000001.1"/>
</dbReference>
<protein>
    <recommendedName>
        <fullName evidence="3 9">DNA repair protein RecN</fullName>
    </recommendedName>
    <alternativeName>
        <fullName evidence="8 9">Recombination protein N</fullName>
    </alternativeName>
</protein>